<dbReference type="AlphaFoldDB" id="K6V645"/>
<evidence type="ECO:0000313" key="20">
    <source>
        <dbReference type="EMBL" id="GAB77703.1"/>
    </source>
</evidence>
<evidence type="ECO:0000256" key="9">
    <source>
        <dbReference type="ARBA" id="ARBA00022605"/>
    </source>
</evidence>
<feature type="domain" description="3-dehydroquinate synthase N-terminal" evidence="18">
    <location>
        <begin position="68"/>
        <end position="178"/>
    </location>
</feature>
<organism evidence="20 21">
    <name type="scientific">Austwickia chelonae NBRC 105200</name>
    <dbReference type="NCBI Taxonomy" id="1184607"/>
    <lineage>
        <taxon>Bacteria</taxon>
        <taxon>Bacillati</taxon>
        <taxon>Actinomycetota</taxon>
        <taxon>Actinomycetes</taxon>
        <taxon>Micrococcales</taxon>
        <taxon>Dermatophilaceae</taxon>
        <taxon>Austwickia</taxon>
    </lineage>
</organism>
<gene>
    <name evidence="17 20" type="primary">aroB</name>
    <name evidence="20" type="ORF">AUCHE_05_06180</name>
</gene>
<proteinExistence type="inferred from homology"/>
<dbReference type="Pfam" id="PF24621">
    <property type="entry name" value="DHQS_C"/>
    <property type="match status" value="1"/>
</dbReference>
<evidence type="ECO:0000259" key="19">
    <source>
        <dbReference type="Pfam" id="PF24621"/>
    </source>
</evidence>
<evidence type="ECO:0000256" key="16">
    <source>
        <dbReference type="ARBA" id="ARBA00023285"/>
    </source>
</evidence>
<comment type="function">
    <text evidence="17">Catalyzes the conversion of 3-deoxy-D-arabino-heptulosonate 7-phosphate (DAHP) to dehydroquinate (DHQ).</text>
</comment>
<keyword evidence="13 17" id="KW-0520">NAD</keyword>
<comment type="cofactor">
    <cofactor evidence="2 17">
        <name>NAD(+)</name>
        <dbReference type="ChEBI" id="CHEBI:57540"/>
    </cofactor>
</comment>
<dbReference type="SUPFAM" id="SSF56796">
    <property type="entry name" value="Dehydroquinate synthase-like"/>
    <property type="match status" value="1"/>
</dbReference>
<dbReference type="Gene3D" id="1.20.1090.10">
    <property type="entry name" value="Dehydroquinate synthase-like - alpha domain"/>
    <property type="match status" value="1"/>
</dbReference>
<comment type="subcellular location">
    <subcellularLocation>
        <location evidence="3 17">Cytoplasm</location>
    </subcellularLocation>
</comment>
<keyword evidence="8 17" id="KW-0963">Cytoplasm</keyword>
<keyword evidence="14 17" id="KW-0057">Aromatic amino acid biosynthesis</keyword>
<dbReference type="PANTHER" id="PTHR43622:SF7">
    <property type="entry name" value="3-DEHYDROQUINATE SYNTHASE, CHLOROPLASTIC"/>
    <property type="match status" value="1"/>
</dbReference>
<evidence type="ECO:0000256" key="3">
    <source>
        <dbReference type="ARBA" id="ARBA00004496"/>
    </source>
</evidence>
<dbReference type="PIRSF" id="PIRSF001455">
    <property type="entry name" value="DHQ_synth"/>
    <property type="match status" value="1"/>
</dbReference>
<keyword evidence="21" id="KW-1185">Reference proteome</keyword>
<comment type="cofactor">
    <cofactor evidence="17">
        <name>Co(2+)</name>
        <dbReference type="ChEBI" id="CHEBI:48828"/>
    </cofactor>
    <cofactor evidence="17">
        <name>Zn(2+)</name>
        <dbReference type="ChEBI" id="CHEBI:29105"/>
    </cofactor>
    <text evidence="17">Binds 1 divalent metal cation per subunit. Can use either Co(2+) or Zn(2+).</text>
</comment>
<dbReference type="GO" id="GO:0000166">
    <property type="term" value="F:nucleotide binding"/>
    <property type="evidence" value="ECO:0007669"/>
    <property type="project" value="UniProtKB-KW"/>
</dbReference>
<evidence type="ECO:0000256" key="11">
    <source>
        <dbReference type="ARBA" id="ARBA00022741"/>
    </source>
</evidence>
<dbReference type="GO" id="GO:0008652">
    <property type="term" value="P:amino acid biosynthetic process"/>
    <property type="evidence" value="ECO:0007669"/>
    <property type="project" value="UniProtKB-KW"/>
</dbReference>
<dbReference type="NCBIfam" id="TIGR01357">
    <property type="entry name" value="aroB"/>
    <property type="match status" value="1"/>
</dbReference>
<dbReference type="eggNOG" id="COG0337">
    <property type="taxonomic scope" value="Bacteria"/>
</dbReference>
<dbReference type="GO" id="GO:0009073">
    <property type="term" value="P:aromatic amino acid family biosynthetic process"/>
    <property type="evidence" value="ECO:0007669"/>
    <property type="project" value="UniProtKB-KW"/>
</dbReference>
<dbReference type="HAMAP" id="MF_00110">
    <property type="entry name" value="DHQ_synthase"/>
    <property type="match status" value="1"/>
</dbReference>
<evidence type="ECO:0000256" key="2">
    <source>
        <dbReference type="ARBA" id="ARBA00001911"/>
    </source>
</evidence>
<dbReference type="OrthoDB" id="9806583at2"/>
<evidence type="ECO:0000313" key="21">
    <source>
        <dbReference type="Proteomes" id="UP000008495"/>
    </source>
</evidence>
<feature type="binding site" evidence="17">
    <location>
        <begin position="72"/>
        <end position="77"/>
    </location>
    <ligand>
        <name>NAD(+)</name>
        <dbReference type="ChEBI" id="CHEBI:57540"/>
    </ligand>
</feature>
<dbReference type="GO" id="GO:0005737">
    <property type="term" value="C:cytoplasm"/>
    <property type="evidence" value="ECO:0007669"/>
    <property type="project" value="UniProtKB-SubCell"/>
</dbReference>
<accession>K6V645</accession>
<feature type="binding site" evidence="17">
    <location>
        <begin position="130"/>
        <end position="131"/>
    </location>
    <ligand>
        <name>NAD(+)</name>
        <dbReference type="ChEBI" id="CHEBI:57540"/>
    </ligand>
</feature>
<dbReference type="FunFam" id="3.40.50.1970:FF:000012">
    <property type="entry name" value="3-dehydroquinate synthase"/>
    <property type="match status" value="1"/>
</dbReference>
<evidence type="ECO:0000256" key="14">
    <source>
        <dbReference type="ARBA" id="ARBA00023141"/>
    </source>
</evidence>
<comment type="caution">
    <text evidence="17">Lacks conserved residue(s) required for the propagation of feature annotation.</text>
</comment>
<dbReference type="GO" id="GO:0009423">
    <property type="term" value="P:chorismate biosynthetic process"/>
    <property type="evidence" value="ECO:0007669"/>
    <property type="project" value="UniProtKB-UniRule"/>
</dbReference>
<evidence type="ECO:0000256" key="12">
    <source>
        <dbReference type="ARBA" id="ARBA00022833"/>
    </source>
</evidence>
<evidence type="ECO:0000256" key="10">
    <source>
        <dbReference type="ARBA" id="ARBA00022723"/>
    </source>
</evidence>
<feature type="binding site" evidence="17">
    <location>
        <position position="264"/>
    </location>
    <ligand>
        <name>Zn(2+)</name>
        <dbReference type="ChEBI" id="CHEBI:29105"/>
    </ligand>
</feature>
<dbReference type="GO" id="GO:0046872">
    <property type="term" value="F:metal ion binding"/>
    <property type="evidence" value="ECO:0007669"/>
    <property type="project" value="UniProtKB-KW"/>
</dbReference>
<reference evidence="20 21" key="1">
    <citation type="submission" date="2012-08" db="EMBL/GenBank/DDBJ databases">
        <title>Whole genome shotgun sequence of Austwickia chelonae NBRC 105200.</title>
        <authorList>
            <person name="Yoshida I."/>
            <person name="Hosoyama A."/>
            <person name="Tsuchikane K."/>
            <person name="Katsumata H."/>
            <person name="Ando Y."/>
            <person name="Ohji S."/>
            <person name="Hamada M."/>
            <person name="Tamura T."/>
            <person name="Yamazoe A."/>
            <person name="Yamazaki S."/>
            <person name="Fujita N."/>
        </authorList>
    </citation>
    <scope>NUCLEOTIDE SEQUENCE [LARGE SCALE GENOMIC DNA]</scope>
    <source>
        <strain evidence="20 21">NBRC 105200</strain>
    </source>
</reference>
<keyword evidence="12 17" id="KW-0862">Zinc</keyword>
<dbReference type="EMBL" id="BAGZ01000005">
    <property type="protein sequence ID" value="GAB77703.1"/>
    <property type="molecule type" value="Genomic_DNA"/>
</dbReference>
<dbReference type="InterPro" id="IPR030963">
    <property type="entry name" value="DHQ_synth_fam"/>
</dbReference>
<dbReference type="InterPro" id="IPR050071">
    <property type="entry name" value="Dehydroquinate_synthase"/>
</dbReference>
<dbReference type="InterPro" id="IPR056179">
    <property type="entry name" value="DHQS_C"/>
</dbReference>
<evidence type="ECO:0000256" key="1">
    <source>
        <dbReference type="ARBA" id="ARBA00001393"/>
    </source>
</evidence>
<feature type="binding site" evidence="17">
    <location>
        <position position="185"/>
    </location>
    <ligand>
        <name>Zn(2+)</name>
        <dbReference type="ChEBI" id="CHEBI:29105"/>
    </ligand>
</feature>
<evidence type="ECO:0000256" key="17">
    <source>
        <dbReference type="HAMAP-Rule" id="MF_00110"/>
    </source>
</evidence>
<dbReference type="GO" id="GO:0003856">
    <property type="term" value="F:3-dehydroquinate synthase activity"/>
    <property type="evidence" value="ECO:0007669"/>
    <property type="project" value="UniProtKB-UniRule"/>
</dbReference>
<dbReference type="EC" id="4.2.3.4" evidence="6 17"/>
<dbReference type="Gene3D" id="3.40.50.1970">
    <property type="match status" value="1"/>
</dbReference>
<protein>
    <recommendedName>
        <fullName evidence="7 17">3-dehydroquinate synthase</fullName>
        <shortName evidence="17">DHQS</shortName>
        <ecNumber evidence="6 17">4.2.3.4</ecNumber>
    </recommendedName>
</protein>
<dbReference type="Pfam" id="PF01761">
    <property type="entry name" value="DHQ_synthase"/>
    <property type="match status" value="1"/>
</dbReference>
<sequence length="359" mass="38201">MSEDSTCIRVGGSGGYDVLIGHRLTDRLPALLGDQTRRALVVHSAPLRQLAGPICRVLREQGTEVHEVAVPDAEQAKSAAVASSLWEMLGKAGFTRSDAVVTVGGGSVSDLGGFVSATWLRGVRVVHVPTTLLGMVDAAVGGKTGINTAEGKNLVGSFHPPSGVLVDLDHLESLPRPDLAAGMAEVLKGGFIADTRILELVEEDPKTVLDPSGPVLAELVRRKIQVKADVVTADLKESSLREILNYGHTFAHAVEQVENYRWRHGDAVAVGMVYAAELARLAGRLGAADVDRHRRVIGSLGLPTAYVSGRWAELHTAMSRDKKTRGATLRFVVLDGVGSPSRWEGPPEQALRAAYEAVI</sequence>
<dbReference type="CDD" id="cd08195">
    <property type="entry name" value="DHQS"/>
    <property type="match status" value="1"/>
</dbReference>
<name>K6V645_9MICO</name>
<dbReference type="STRING" id="100225.SAMN05421595_1541"/>
<keyword evidence="15 17" id="KW-0456">Lyase</keyword>
<evidence type="ECO:0000256" key="15">
    <source>
        <dbReference type="ARBA" id="ARBA00023239"/>
    </source>
</evidence>
<feature type="binding site" evidence="17">
    <location>
        <position position="152"/>
    </location>
    <ligand>
        <name>NAD(+)</name>
        <dbReference type="ChEBI" id="CHEBI:57540"/>
    </ligand>
</feature>
<keyword evidence="16 17" id="KW-0170">Cobalt</keyword>
<evidence type="ECO:0000256" key="6">
    <source>
        <dbReference type="ARBA" id="ARBA00013031"/>
    </source>
</evidence>
<feature type="domain" description="3-dehydroquinate synthase C-terminal" evidence="19">
    <location>
        <begin position="182"/>
        <end position="324"/>
    </location>
</feature>
<evidence type="ECO:0000256" key="7">
    <source>
        <dbReference type="ARBA" id="ARBA00017684"/>
    </source>
</evidence>
<comment type="catalytic activity">
    <reaction evidence="1 17">
        <text>7-phospho-2-dehydro-3-deoxy-D-arabino-heptonate = 3-dehydroquinate + phosphate</text>
        <dbReference type="Rhea" id="RHEA:21968"/>
        <dbReference type="ChEBI" id="CHEBI:32364"/>
        <dbReference type="ChEBI" id="CHEBI:43474"/>
        <dbReference type="ChEBI" id="CHEBI:58394"/>
        <dbReference type="EC" id="4.2.3.4"/>
    </reaction>
</comment>
<evidence type="ECO:0000259" key="18">
    <source>
        <dbReference type="Pfam" id="PF01761"/>
    </source>
</evidence>
<dbReference type="Proteomes" id="UP000008495">
    <property type="component" value="Unassembled WGS sequence"/>
</dbReference>
<dbReference type="InterPro" id="IPR030960">
    <property type="entry name" value="DHQS/DOIS_N"/>
</dbReference>
<keyword evidence="9 17" id="KW-0028">Amino-acid biosynthesis</keyword>
<dbReference type="RefSeq" id="WP_006502455.1">
    <property type="nucleotide sequence ID" value="NZ_BAGZ01000005.1"/>
</dbReference>
<feature type="binding site" evidence="17">
    <location>
        <position position="248"/>
    </location>
    <ligand>
        <name>Zn(2+)</name>
        <dbReference type="ChEBI" id="CHEBI:29105"/>
    </ligand>
</feature>
<evidence type="ECO:0000256" key="4">
    <source>
        <dbReference type="ARBA" id="ARBA00004661"/>
    </source>
</evidence>
<evidence type="ECO:0000256" key="13">
    <source>
        <dbReference type="ARBA" id="ARBA00023027"/>
    </source>
</evidence>
<comment type="pathway">
    <text evidence="4 17">Metabolic intermediate biosynthesis; chorismate biosynthesis; chorismate from D-erythrose 4-phosphate and phosphoenolpyruvate: step 2/7.</text>
</comment>
<dbReference type="PANTHER" id="PTHR43622">
    <property type="entry name" value="3-DEHYDROQUINATE SYNTHASE"/>
    <property type="match status" value="1"/>
</dbReference>
<keyword evidence="10 17" id="KW-0479">Metal-binding</keyword>
<comment type="caution">
    <text evidence="20">The sequence shown here is derived from an EMBL/GenBank/DDBJ whole genome shotgun (WGS) entry which is preliminary data.</text>
</comment>
<keyword evidence="11 17" id="KW-0547">Nucleotide-binding</keyword>
<dbReference type="UniPathway" id="UPA00053">
    <property type="reaction ID" value="UER00085"/>
</dbReference>
<evidence type="ECO:0000256" key="8">
    <source>
        <dbReference type="ARBA" id="ARBA00022490"/>
    </source>
</evidence>
<evidence type="ECO:0000256" key="5">
    <source>
        <dbReference type="ARBA" id="ARBA00005412"/>
    </source>
</evidence>
<dbReference type="InterPro" id="IPR016037">
    <property type="entry name" value="DHQ_synth_AroB"/>
</dbReference>
<feature type="binding site" evidence="17">
    <location>
        <position position="143"/>
    </location>
    <ligand>
        <name>NAD(+)</name>
        <dbReference type="ChEBI" id="CHEBI:57540"/>
    </ligand>
</feature>
<comment type="similarity">
    <text evidence="5 17">Belongs to the sugar phosphate cyclases superfamily. Dehydroquinate synthase family.</text>
</comment>